<keyword evidence="1" id="KW-1133">Transmembrane helix</keyword>
<comment type="caution">
    <text evidence="2">The sequence shown here is derived from an EMBL/GenBank/DDBJ whole genome shotgun (WGS) entry which is preliminary data.</text>
</comment>
<keyword evidence="1" id="KW-0472">Membrane</keyword>
<sequence>MNSFNYTDAGGSPLQYLVNEVEPLYKEYKPPPRDLIQLPKSVIYLLMAALVVVAVAYAIVGHLIKDLMLDITDCLLGPVDEDMTKDDKKEGISPLHMPPNLMHSHPNAFHVWDQDDVIIPMVCMHDEGPLSSPLMSVMPYIPALFPTTLNSPSYNHPIPKESDA</sequence>
<gene>
    <name evidence="2" type="ORF">FSCOSCO3_A004008</name>
</gene>
<keyword evidence="1" id="KW-0812">Transmembrane</keyword>
<dbReference type="EMBL" id="CAWUFR010000061">
    <property type="protein sequence ID" value="CAK6962918.1"/>
    <property type="molecule type" value="Genomic_DNA"/>
</dbReference>
<reference evidence="2 3" key="1">
    <citation type="submission" date="2024-01" db="EMBL/GenBank/DDBJ databases">
        <authorList>
            <person name="Alioto T."/>
            <person name="Alioto T."/>
            <person name="Gomez Garrido J."/>
        </authorList>
    </citation>
    <scope>NUCLEOTIDE SEQUENCE [LARGE SCALE GENOMIC DNA]</scope>
</reference>
<protein>
    <submittedName>
        <fullName evidence="2">Uncharacterized protein</fullName>
    </submittedName>
</protein>
<keyword evidence="3" id="KW-1185">Reference proteome</keyword>
<accession>A0AAV1NUD3</accession>
<feature type="transmembrane region" description="Helical" evidence="1">
    <location>
        <begin position="41"/>
        <end position="60"/>
    </location>
</feature>
<evidence type="ECO:0000313" key="3">
    <source>
        <dbReference type="Proteomes" id="UP001314229"/>
    </source>
</evidence>
<evidence type="ECO:0000256" key="1">
    <source>
        <dbReference type="SAM" id="Phobius"/>
    </source>
</evidence>
<dbReference type="Proteomes" id="UP001314229">
    <property type="component" value="Unassembled WGS sequence"/>
</dbReference>
<evidence type="ECO:0000313" key="2">
    <source>
        <dbReference type="EMBL" id="CAK6962918.1"/>
    </source>
</evidence>
<dbReference type="AlphaFoldDB" id="A0AAV1NUD3"/>
<proteinExistence type="predicted"/>
<organism evidence="2 3">
    <name type="scientific">Scomber scombrus</name>
    <name type="common">Atlantic mackerel</name>
    <name type="synonym">Scomber vernalis</name>
    <dbReference type="NCBI Taxonomy" id="13677"/>
    <lineage>
        <taxon>Eukaryota</taxon>
        <taxon>Metazoa</taxon>
        <taxon>Chordata</taxon>
        <taxon>Craniata</taxon>
        <taxon>Vertebrata</taxon>
        <taxon>Euteleostomi</taxon>
        <taxon>Actinopterygii</taxon>
        <taxon>Neopterygii</taxon>
        <taxon>Teleostei</taxon>
        <taxon>Neoteleostei</taxon>
        <taxon>Acanthomorphata</taxon>
        <taxon>Pelagiaria</taxon>
        <taxon>Scombriformes</taxon>
        <taxon>Scombridae</taxon>
        <taxon>Scomber</taxon>
    </lineage>
</organism>
<name>A0AAV1NUD3_SCOSC</name>